<dbReference type="EMBL" id="JAVALS010000005">
    <property type="protein sequence ID" value="MDP5227461.1"/>
    <property type="molecule type" value="Genomic_DNA"/>
</dbReference>
<dbReference type="Proteomes" id="UP001232725">
    <property type="component" value="Unassembled WGS sequence"/>
</dbReference>
<evidence type="ECO:0000313" key="2">
    <source>
        <dbReference type="EMBL" id="MDP5227461.1"/>
    </source>
</evidence>
<comment type="caution">
    <text evidence="2">The sequence shown here is derived from an EMBL/GenBank/DDBJ whole genome shotgun (WGS) entry which is preliminary data.</text>
</comment>
<sequence>MDESCFHLIRVGDARDRGIDAYELSRRHRAGSLHRLRRGVYVETARWEALSPAQHQHVLLQVAVEAYGSRFPLWGPSSAFLLGLPLRNTPEFDGIAPAHLLNPVATGGRSTSGIIHHRPDGRERRIIGVKGLPCGDVVNTAVDVASGESFDWAVAAMDRVLNPRKLSGERFTGPWDSERRIQLSPTRPAAVQQGWALPDGVDPPTEFGAALATPSPGTSCDTTPPPSVRSRERIAAAISQLRNTAVQRRMHAALAFADPGAFLPGESLSRVLMHRFDLPQPELQTRFTDRHGLIGYTDFHWKQWRMVGEFDGKEKYLKPEYLNGRTPSEVVIAEKAREDRLRRLGLTVVRWIWRDLDHPDRLISLLQSAGLPRSTRHHWVLSR</sequence>
<dbReference type="Pfam" id="PF13338">
    <property type="entry name" value="AbiEi_4"/>
    <property type="match status" value="1"/>
</dbReference>
<accession>A0ABT9IPE5</accession>
<protein>
    <submittedName>
        <fullName evidence="2">Type IV toxin-antitoxin system AbiEi family antitoxin domain-containing protein</fullName>
    </submittedName>
</protein>
<dbReference type="RefSeq" id="WP_305996506.1">
    <property type="nucleotide sequence ID" value="NZ_JAVALS010000005.1"/>
</dbReference>
<evidence type="ECO:0000259" key="1">
    <source>
        <dbReference type="Pfam" id="PF13338"/>
    </source>
</evidence>
<organism evidence="2 3">
    <name type="scientific">Arthrobacter horti</name>
    <dbReference type="NCBI Taxonomy" id="3068273"/>
    <lineage>
        <taxon>Bacteria</taxon>
        <taxon>Bacillati</taxon>
        <taxon>Actinomycetota</taxon>
        <taxon>Actinomycetes</taxon>
        <taxon>Micrococcales</taxon>
        <taxon>Micrococcaceae</taxon>
        <taxon>Arthrobacter</taxon>
    </lineage>
</organism>
<dbReference type="InterPro" id="IPR025159">
    <property type="entry name" value="AbiEi_N"/>
</dbReference>
<keyword evidence="3" id="KW-1185">Reference proteome</keyword>
<proteinExistence type="predicted"/>
<evidence type="ECO:0000313" key="3">
    <source>
        <dbReference type="Proteomes" id="UP001232725"/>
    </source>
</evidence>
<gene>
    <name evidence="2" type="ORF">Q9R02_09885</name>
</gene>
<feature type="domain" description="AbiEi antitoxin N-terminal" evidence="1">
    <location>
        <begin position="8"/>
        <end position="42"/>
    </location>
</feature>
<reference evidence="2 3" key="1">
    <citation type="submission" date="2023-08" db="EMBL/GenBank/DDBJ databases">
        <title>Arthrobacter horti sp. nov., isolated from forest soil.</title>
        <authorList>
            <person name="Park M."/>
        </authorList>
    </citation>
    <scope>NUCLEOTIDE SEQUENCE [LARGE SCALE GENOMIC DNA]</scope>
    <source>
        <strain evidence="2 3">YJM1</strain>
    </source>
</reference>
<name>A0ABT9IPE5_9MICC</name>